<protein>
    <recommendedName>
        <fullName evidence="11">Sulfate transporter CysZ</fullName>
    </recommendedName>
</protein>
<dbReference type="AlphaFoldDB" id="A0A220VDQ5"/>
<dbReference type="Proteomes" id="UP000242175">
    <property type="component" value="Chromosome large"/>
</dbReference>
<keyword evidence="7 11" id="KW-1133">Transmembrane helix</keyword>
<keyword evidence="10 11" id="KW-0198">Cysteine biosynthesis</keyword>
<dbReference type="GO" id="GO:0005886">
    <property type="term" value="C:plasma membrane"/>
    <property type="evidence" value="ECO:0007669"/>
    <property type="project" value="UniProtKB-SubCell"/>
</dbReference>
<evidence type="ECO:0000313" key="12">
    <source>
        <dbReference type="EMBL" id="ASK78495.1"/>
    </source>
</evidence>
<evidence type="ECO:0000256" key="3">
    <source>
        <dbReference type="ARBA" id="ARBA00022475"/>
    </source>
</evidence>
<dbReference type="GO" id="GO:0009675">
    <property type="term" value="F:high-affinity sulfate:proton symporter activity"/>
    <property type="evidence" value="ECO:0007669"/>
    <property type="project" value="TreeGrafter"/>
</dbReference>
<evidence type="ECO:0000256" key="4">
    <source>
        <dbReference type="ARBA" id="ARBA00022519"/>
    </source>
</evidence>
<comment type="subcellular location">
    <subcellularLocation>
        <location evidence="11">Cell inner membrane</location>
        <topology evidence="11">Multi-pass membrane protein</topology>
    </subcellularLocation>
    <subcellularLocation>
        <location evidence="1">Membrane</location>
        <topology evidence="1">Multi-pass membrane protein</topology>
    </subcellularLocation>
</comment>
<evidence type="ECO:0000256" key="9">
    <source>
        <dbReference type="ARBA" id="ARBA00023136"/>
    </source>
</evidence>
<dbReference type="InterPro" id="IPR050480">
    <property type="entry name" value="CysZ-like"/>
</dbReference>
<evidence type="ECO:0000256" key="1">
    <source>
        <dbReference type="ARBA" id="ARBA00004141"/>
    </source>
</evidence>
<proteinExistence type="inferred from homology"/>
<dbReference type="GO" id="GO:0000103">
    <property type="term" value="P:sulfate assimilation"/>
    <property type="evidence" value="ECO:0007669"/>
    <property type="project" value="InterPro"/>
</dbReference>
<feature type="transmembrane region" description="Helical" evidence="11">
    <location>
        <begin position="168"/>
        <end position="187"/>
    </location>
</feature>
<evidence type="ECO:0000256" key="7">
    <source>
        <dbReference type="ARBA" id="ARBA00022989"/>
    </source>
</evidence>
<accession>A0A220VDQ5</accession>
<dbReference type="PANTHER" id="PTHR37468">
    <property type="entry name" value="SULFATE TRANSPORTER CYSZ"/>
    <property type="match status" value="1"/>
</dbReference>
<gene>
    <name evidence="11" type="primary">cysZ</name>
    <name evidence="12" type="ORF">CF386_05490</name>
</gene>
<feature type="transmembrane region" description="Helical" evidence="11">
    <location>
        <begin position="145"/>
        <end position="162"/>
    </location>
</feature>
<evidence type="ECO:0000256" key="6">
    <source>
        <dbReference type="ARBA" id="ARBA00022692"/>
    </source>
</evidence>
<dbReference type="GO" id="GO:0019344">
    <property type="term" value="P:cysteine biosynthetic process"/>
    <property type="evidence" value="ECO:0007669"/>
    <property type="project" value="UniProtKB-UniRule"/>
</dbReference>
<evidence type="ECO:0000256" key="2">
    <source>
        <dbReference type="ARBA" id="ARBA00022448"/>
    </source>
</evidence>
<dbReference type="PANTHER" id="PTHR37468:SF1">
    <property type="entry name" value="SULFATE TRANSPORTER CYSZ"/>
    <property type="match status" value="1"/>
</dbReference>
<keyword evidence="6 11" id="KW-0812">Transmembrane</keyword>
<keyword evidence="9 11" id="KW-0472">Membrane</keyword>
<comment type="similarity">
    <text evidence="11">Belongs to the CysZ family.</text>
</comment>
<keyword evidence="5 11" id="KW-0028">Amino-acid biosynthesis</keyword>
<dbReference type="KEGG" id="pmai:CF386_05490"/>
<dbReference type="OrthoDB" id="5292355at2"/>
<dbReference type="EMBL" id="CP022355">
    <property type="protein sequence ID" value="ASK78495.1"/>
    <property type="molecule type" value="Genomic_DNA"/>
</dbReference>
<evidence type="ECO:0000256" key="10">
    <source>
        <dbReference type="ARBA" id="ARBA00023192"/>
    </source>
</evidence>
<keyword evidence="4 11" id="KW-0997">Cell inner membrane</keyword>
<dbReference type="InterPro" id="IPR059112">
    <property type="entry name" value="CysZ/EI24"/>
</dbReference>
<keyword evidence="13" id="KW-1185">Reference proteome</keyword>
<dbReference type="HAMAP" id="MF_00468">
    <property type="entry name" value="CysZ"/>
    <property type="match status" value="1"/>
</dbReference>
<feature type="transmembrane region" description="Helical" evidence="11">
    <location>
        <begin position="27"/>
        <end position="51"/>
    </location>
</feature>
<reference evidence="12 13" key="1">
    <citation type="journal article" date="2016" name="Int. J. Syst. Evol. Microbiol.">
        <title>Paraphotobacterium marinum gen. nov., sp. nov., a member of the family Vibrionaceae, isolated from surface seawater.</title>
        <authorList>
            <person name="Huang Z."/>
            <person name="Dong C."/>
            <person name="Shao Z."/>
        </authorList>
    </citation>
    <scope>NUCLEOTIDE SEQUENCE [LARGE SCALE GENOMIC DNA]</scope>
    <source>
        <strain evidence="12 13">NSCS20N07D</strain>
    </source>
</reference>
<evidence type="ECO:0000313" key="13">
    <source>
        <dbReference type="Proteomes" id="UP000242175"/>
    </source>
</evidence>
<sequence length="251" mass="29452">MKETFSTEENLYRQFIKGYKLAFSNKLVHFVLIPLIINISIFIGLSIFIYYKFSGYYNYFLTILPSWLSWLHYLLVPLFFLIILFIVSFFFSTIANWIASPFNGILAEKAEAILENKSIQPVSFQDIIKDIPRVASRELQKLKYFFPRFIIILITFFIPGFGQTLSPIILIIFNAWMMSIQYCDYSFDNHKINFKLMIKILKKHKFKSFLFGIVISFLSVIPIINLIIMPVAICSATVIWVENLKDNEILE</sequence>
<comment type="function">
    <text evidence="11">High affinity, high specificity proton-dependent sulfate transporter, which mediates sulfate uptake. Provides the sulfur source for the cysteine synthesis pathway.</text>
</comment>
<name>A0A220VDQ5_9GAMM</name>
<dbReference type="RefSeq" id="WP_089073403.1">
    <property type="nucleotide sequence ID" value="NZ_CBCSAM010000001.1"/>
</dbReference>
<keyword evidence="2 11" id="KW-0813">Transport</keyword>
<evidence type="ECO:0000256" key="5">
    <source>
        <dbReference type="ARBA" id="ARBA00022605"/>
    </source>
</evidence>
<organism evidence="12 13">
    <name type="scientific">Paraphotobacterium marinum</name>
    <dbReference type="NCBI Taxonomy" id="1755811"/>
    <lineage>
        <taxon>Bacteria</taxon>
        <taxon>Pseudomonadati</taxon>
        <taxon>Pseudomonadota</taxon>
        <taxon>Gammaproteobacteria</taxon>
        <taxon>Vibrionales</taxon>
        <taxon>Vibrionaceae</taxon>
        <taxon>Paraphotobacterium</taxon>
    </lineage>
</organism>
<keyword evidence="8 11" id="KW-0764">Sulfate transport</keyword>
<evidence type="ECO:0000256" key="11">
    <source>
        <dbReference type="HAMAP-Rule" id="MF_00468"/>
    </source>
</evidence>
<evidence type="ECO:0000256" key="8">
    <source>
        <dbReference type="ARBA" id="ARBA00023032"/>
    </source>
</evidence>
<keyword evidence="3 11" id="KW-1003">Cell membrane</keyword>
<dbReference type="InterPro" id="IPR022985">
    <property type="entry name" value="Sulfate_CysZ"/>
</dbReference>
<dbReference type="NCBIfam" id="NF003433">
    <property type="entry name" value="PRK04949.1"/>
    <property type="match status" value="1"/>
</dbReference>
<feature type="transmembrane region" description="Helical" evidence="11">
    <location>
        <begin position="208"/>
        <end position="241"/>
    </location>
</feature>
<dbReference type="Pfam" id="PF07264">
    <property type="entry name" value="EI24"/>
    <property type="match status" value="1"/>
</dbReference>
<feature type="transmembrane region" description="Helical" evidence="11">
    <location>
        <begin position="71"/>
        <end position="99"/>
    </location>
</feature>